<keyword evidence="6" id="KW-0027">Amidation</keyword>
<dbReference type="InterPro" id="IPR013055">
    <property type="entry name" value="Tachy_Neuro_lke_CS"/>
</dbReference>
<dbReference type="GeneID" id="102374562"/>
<evidence type="ECO:0000256" key="4">
    <source>
        <dbReference type="ARBA" id="ARBA00022685"/>
    </source>
</evidence>
<evidence type="ECO:0000256" key="5">
    <source>
        <dbReference type="ARBA" id="ARBA00022729"/>
    </source>
</evidence>
<accession>A0A3Q0GIP3</accession>
<evidence type="ECO:0000256" key="7">
    <source>
        <dbReference type="SAM" id="MobiDB-lite"/>
    </source>
</evidence>
<protein>
    <submittedName>
        <fullName evidence="10">Uncharacterized protein LOC102374562 isoform X1</fullName>
    </submittedName>
</protein>
<comment type="subcellular location">
    <subcellularLocation>
        <location evidence="1">Secreted</location>
    </subcellularLocation>
</comment>
<evidence type="ECO:0000256" key="2">
    <source>
        <dbReference type="ARBA" id="ARBA00007518"/>
    </source>
</evidence>
<gene>
    <name evidence="10" type="primary">LOC102374562</name>
</gene>
<dbReference type="PANTHER" id="PTHR11250:SF5">
    <property type="entry name" value="PROTACHYKININ-1-LIKE ISOFORM X1-RELATED"/>
    <property type="match status" value="1"/>
</dbReference>
<dbReference type="PANTHER" id="PTHR11250">
    <property type="entry name" value="TACHYKININ"/>
    <property type="match status" value="1"/>
</dbReference>
<dbReference type="Proteomes" id="UP000189705">
    <property type="component" value="Unplaced"/>
</dbReference>
<dbReference type="RefSeq" id="XP_025059526.1">
    <property type="nucleotide sequence ID" value="XM_025203741.1"/>
</dbReference>
<keyword evidence="4" id="KW-0165">Cleavage on pair of basic residues</keyword>
<dbReference type="AlphaFoldDB" id="A0A3Q0GIP3"/>
<feature type="signal peptide" evidence="8">
    <location>
        <begin position="1"/>
        <end position="23"/>
    </location>
</feature>
<keyword evidence="9" id="KW-1185">Reference proteome</keyword>
<evidence type="ECO:0000313" key="10">
    <source>
        <dbReference type="RefSeq" id="XP_025059526.1"/>
    </source>
</evidence>
<keyword evidence="5 8" id="KW-0732">Signal</keyword>
<name>A0A3Q0GIP3_ALLSI</name>
<evidence type="ECO:0000256" key="1">
    <source>
        <dbReference type="ARBA" id="ARBA00004613"/>
    </source>
</evidence>
<feature type="region of interest" description="Disordered" evidence="7">
    <location>
        <begin position="86"/>
        <end position="110"/>
    </location>
</feature>
<proteinExistence type="inferred from homology"/>
<organism evidence="9 10">
    <name type="scientific">Alligator sinensis</name>
    <name type="common">Chinese alligator</name>
    <dbReference type="NCBI Taxonomy" id="38654"/>
    <lineage>
        <taxon>Eukaryota</taxon>
        <taxon>Metazoa</taxon>
        <taxon>Chordata</taxon>
        <taxon>Craniata</taxon>
        <taxon>Vertebrata</taxon>
        <taxon>Euteleostomi</taxon>
        <taxon>Archelosauria</taxon>
        <taxon>Archosauria</taxon>
        <taxon>Crocodylia</taxon>
        <taxon>Alligatoridae</taxon>
        <taxon>Alligatorinae</taxon>
        <taxon>Alligator</taxon>
    </lineage>
</organism>
<feature type="chain" id="PRO_5018242762" evidence="8">
    <location>
        <begin position="24"/>
        <end position="110"/>
    </location>
</feature>
<reference evidence="10" key="1">
    <citation type="submission" date="2025-08" db="UniProtKB">
        <authorList>
            <consortium name="RefSeq"/>
        </authorList>
    </citation>
    <scope>IDENTIFICATION</scope>
</reference>
<comment type="similarity">
    <text evidence="2">Belongs to the tachykinin family.</text>
</comment>
<evidence type="ECO:0000256" key="3">
    <source>
        <dbReference type="ARBA" id="ARBA00022525"/>
    </source>
</evidence>
<dbReference type="PROSITE" id="PS00267">
    <property type="entry name" value="TACHYKININ"/>
    <property type="match status" value="1"/>
</dbReference>
<evidence type="ECO:0000256" key="6">
    <source>
        <dbReference type="ARBA" id="ARBA00022815"/>
    </source>
</evidence>
<dbReference type="GO" id="GO:0005576">
    <property type="term" value="C:extracellular region"/>
    <property type="evidence" value="ECO:0007669"/>
    <property type="project" value="UniProtKB-SubCell"/>
</dbReference>
<keyword evidence="3" id="KW-0964">Secreted</keyword>
<evidence type="ECO:0000256" key="8">
    <source>
        <dbReference type="SAM" id="SignalP"/>
    </source>
</evidence>
<sequence>MSRTMENIKVLFLLIFLCSQIFCFKETVRSLEEEPWTATSMKGEDLQSSPLQRFAKLLKRGKFQHFYGLMGKRASGDQGEMFIGLMGRRSSSRETTQDWDSSQPRPMWEP</sequence>
<dbReference type="InParanoid" id="A0A3Q0GIP3"/>
<evidence type="ECO:0000313" key="9">
    <source>
        <dbReference type="Proteomes" id="UP000189705"/>
    </source>
</evidence>